<dbReference type="InterPro" id="IPR013780">
    <property type="entry name" value="Glyco_hydro_b"/>
</dbReference>
<dbReference type="GO" id="GO:0005764">
    <property type="term" value="C:lysosome"/>
    <property type="evidence" value="ECO:0007669"/>
    <property type="project" value="TreeGrafter"/>
</dbReference>
<evidence type="ECO:0000256" key="5">
    <source>
        <dbReference type="ARBA" id="ARBA00022801"/>
    </source>
</evidence>
<gene>
    <name evidence="9" type="ORF">CLV59_111124</name>
</gene>
<dbReference type="SMART" id="SM00812">
    <property type="entry name" value="Alpha_L_fucos"/>
    <property type="match status" value="1"/>
</dbReference>
<dbReference type="EC" id="3.2.1.51" evidence="3"/>
<reference evidence="9 10" key="1">
    <citation type="submission" date="2018-06" db="EMBL/GenBank/DDBJ databases">
        <title>Genomic Encyclopedia of Archaeal and Bacterial Type Strains, Phase II (KMG-II): from individual species to whole genera.</title>
        <authorList>
            <person name="Goeker M."/>
        </authorList>
    </citation>
    <scope>NUCLEOTIDE SEQUENCE [LARGE SCALE GENOMIC DNA]</scope>
    <source>
        <strain evidence="9 10">DSM 29821</strain>
    </source>
</reference>
<dbReference type="InterPro" id="IPR057739">
    <property type="entry name" value="Glyco_hydro_29_N"/>
</dbReference>
<dbReference type="GO" id="GO:0004560">
    <property type="term" value="F:alpha-L-fucosidase activity"/>
    <property type="evidence" value="ECO:0007669"/>
    <property type="project" value="InterPro"/>
</dbReference>
<keyword evidence="4" id="KW-0732">Signal</keyword>
<feature type="site" description="May be important for catalysis" evidence="7">
    <location>
        <position position="306"/>
    </location>
</feature>
<dbReference type="Gene3D" id="3.20.20.80">
    <property type="entry name" value="Glycosidases"/>
    <property type="match status" value="1"/>
</dbReference>
<evidence type="ECO:0000256" key="1">
    <source>
        <dbReference type="ARBA" id="ARBA00004071"/>
    </source>
</evidence>
<dbReference type="Gene3D" id="2.60.40.1180">
    <property type="entry name" value="Golgi alpha-mannosidase II"/>
    <property type="match status" value="1"/>
</dbReference>
<dbReference type="PIRSF" id="PIRSF001092">
    <property type="entry name" value="Alpha-L-fucosidase"/>
    <property type="match status" value="1"/>
</dbReference>
<keyword evidence="10" id="KW-1185">Reference proteome</keyword>
<dbReference type="PANTHER" id="PTHR10030:SF37">
    <property type="entry name" value="ALPHA-L-FUCOSIDASE-RELATED"/>
    <property type="match status" value="1"/>
</dbReference>
<comment type="caution">
    <text evidence="9">The sequence shown here is derived from an EMBL/GenBank/DDBJ whole genome shotgun (WGS) entry which is preliminary data.</text>
</comment>
<proteinExistence type="inferred from homology"/>
<dbReference type="InterPro" id="IPR017853">
    <property type="entry name" value="GH"/>
</dbReference>
<dbReference type="InterPro" id="IPR016286">
    <property type="entry name" value="FUC_metazoa-typ"/>
</dbReference>
<dbReference type="EMBL" id="QLMA01000011">
    <property type="protein sequence ID" value="RAJ74005.1"/>
    <property type="molecule type" value="Genomic_DNA"/>
</dbReference>
<name>A0A327VLE3_9BACT</name>
<accession>A0A327VLE3</accession>
<comment type="function">
    <text evidence="1">Alpha-L-fucosidase is responsible for hydrolyzing the alpha-1,6-linked fucose joined to the reducing-end N-acetylglucosamine of the carbohydrate moieties of glycoproteins.</text>
</comment>
<evidence type="ECO:0000256" key="4">
    <source>
        <dbReference type="ARBA" id="ARBA00022729"/>
    </source>
</evidence>
<dbReference type="GO" id="GO:0016139">
    <property type="term" value="P:glycoside catabolic process"/>
    <property type="evidence" value="ECO:0007669"/>
    <property type="project" value="TreeGrafter"/>
</dbReference>
<evidence type="ECO:0000256" key="3">
    <source>
        <dbReference type="ARBA" id="ARBA00012662"/>
    </source>
</evidence>
<keyword evidence="5" id="KW-0378">Hydrolase</keyword>
<feature type="domain" description="Glycoside hydrolase family 29 N-terminal" evidence="8">
    <location>
        <begin position="13"/>
        <end position="373"/>
    </location>
</feature>
<dbReference type="Pfam" id="PF01120">
    <property type="entry name" value="Alpha_L_fucos"/>
    <property type="match status" value="1"/>
</dbReference>
<dbReference type="Proteomes" id="UP000249819">
    <property type="component" value="Unassembled WGS sequence"/>
</dbReference>
<evidence type="ECO:0000313" key="9">
    <source>
        <dbReference type="EMBL" id="RAJ74005.1"/>
    </source>
</evidence>
<dbReference type="InterPro" id="IPR000933">
    <property type="entry name" value="Glyco_hydro_29"/>
</dbReference>
<organism evidence="9 10">
    <name type="scientific">Chitinophaga dinghuensis</name>
    <dbReference type="NCBI Taxonomy" id="1539050"/>
    <lineage>
        <taxon>Bacteria</taxon>
        <taxon>Pseudomonadati</taxon>
        <taxon>Bacteroidota</taxon>
        <taxon>Chitinophagia</taxon>
        <taxon>Chitinophagales</taxon>
        <taxon>Chitinophagaceae</taxon>
        <taxon>Chitinophaga</taxon>
    </lineage>
</organism>
<protein>
    <recommendedName>
        <fullName evidence="3">alpha-L-fucosidase</fullName>
        <ecNumber evidence="3">3.2.1.51</ecNumber>
    </recommendedName>
</protein>
<dbReference type="PANTHER" id="PTHR10030">
    <property type="entry name" value="ALPHA-L-FUCOSIDASE"/>
    <property type="match status" value="1"/>
</dbReference>
<dbReference type="SUPFAM" id="SSF51445">
    <property type="entry name" value="(Trans)glycosidases"/>
    <property type="match status" value="1"/>
</dbReference>
<sequence>MAAGLALAGLTAQAQHEELPYVPEPDKAVQQKLDEWQDWKFGMLIHWGPYSQWGVVESWSICPEDEGWTQRKPAGIPYYDYLKKYEALGKTFNPVKFNPEHWAKAAADAGMKYLVFTTKHHDGYCMFDTKQTDYRVTAPDVAFSKNPRANIAKEVFEAFRKAGIHAGAYFSKPDWHTEYYWWSYFPPKDRNVNYDLKTYPDRWNKFKEYTYNQIEELMKDYGKLDILWLDGGWVRPLTHQTKESLSWSKTLPQDQDIDMPKIASMARSHQPGLIVVDRSVHGQYENYRTPEQQIPDKPLSYPWETCMTMANSWSYVPDDKYKSVNVIIHNLVDIVAKGGNYLLNVGPGPDGELHDAAYTTMKGIGEWMHLNGEAIYGTRAVAPYKDGKVCFTRKKDGSVYAIYLLDEQEKLPATISFKGLTPTKNARVEILGAAGKLVWKTKDGSTVINIPASAQNKGLKHALAIRISSVDKV</sequence>
<dbReference type="GO" id="GO:0006004">
    <property type="term" value="P:fucose metabolic process"/>
    <property type="evidence" value="ECO:0007669"/>
    <property type="project" value="InterPro"/>
</dbReference>
<evidence type="ECO:0000313" key="10">
    <source>
        <dbReference type="Proteomes" id="UP000249819"/>
    </source>
</evidence>
<comment type="similarity">
    <text evidence="2">Belongs to the glycosyl hydrolase 29 family.</text>
</comment>
<keyword evidence="6" id="KW-0326">Glycosidase</keyword>
<evidence type="ECO:0000259" key="8">
    <source>
        <dbReference type="Pfam" id="PF01120"/>
    </source>
</evidence>
<dbReference type="AlphaFoldDB" id="A0A327VLE3"/>
<evidence type="ECO:0000256" key="7">
    <source>
        <dbReference type="PIRSR" id="PIRSR001092-1"/>
    </source>
</evidence>
<evidence type="ECO:0000256" key="6">
    <source>
        <dbReference type="ARBA" id="ARBA00023295"/>
    </source>
</evidence>
<evidence type="ECO:0000256" key="2">
    <source>
        <dbReference type="ARBA" id="ARBA00007951"/>
    </source>
</evidence>